<dbReference type="AlphaFoldDB" id="A0A6J5CJG9"/>
<evidence type="ECO:0000256" key="1">
    <source>
        <dbReference type="SAM" id="MobiDB-lite"/>
    </source>
</evidence>
<name>A0A6J5CJG9_9BURK</name>
<proteinExistence type="predicted"/>
<dbReference type="EMBL" id="CADIJZ010000033">
    <property type="protein sequence ID" value="CAB3735774.1"/>
    <property type="molecule type" value="Genomic_DNA"/>
</dbReference>
<feature type="region of interest" description="Disordered" evidence="1">
    <location>
        <begin position="1"/>
        <end position="24"/>
    </location>
</feature>
<reference evidence="2 3" key="1">
    <citation type="submission" date="2020-04" db="EMBL/GenBank/DDBJ databases">
        <authorList>
            <person name="De Canck E."/>
        </authorList>
    </citation>
    <scope>NUCLEOTIDE SEQUENCE [LARGE SCALE GENOMIC DNA]</scope>
    <source>
        <strain evidence="2 3">LMG 27174</strain>
    </source>
</reference>
<feature type="region of interest" description="Disordered" evidence="1">
    <location>
        <begin position="73"/>
        <end position="104"/>
    </location>
</feature>
<protein>
    <submittedName>
        <fullName evidence="2">Uncharacterized protein</fullName>
    </submittedName>
</protein>
<evidence type="ECO:0000313" key="3">
    <source>
        <dbReference type="Proteomes" id="UP000494205"/>
    </source>
</evidence>
<sequence>MGRIANTRPSQRHGQPAEGWRRPSLYFVPPLDVRNDSGLGPDKRPCLPLSCRQQRSPERIRFAHRIARRPARRRLRHHHPVDGRCADARPWTSPTPPFGRKNRSPRTAKVACCAQTAQQLPLEVGPQPFPGQPHLPCIAALIVGRNPKVPQKPQRRVGMQLSTSVLWLSPSSDQSRAL</sequence>
<gene>
    <name evidence="2" type="ORF">LMG27174_06238</name>
</gene>
<accession>A0A6J5CJG9</accession>
<evidence type="ECO:0000313" key="2">
    <source>
        <dbReference type="EMBL" id="CAB3735774.1"/>
    </source>
</evidence>
<dbReference type="Proteomes" id="UP000494205">
    <property type="component" value="Unassembled WGS sequence"/>
</dbReference>
<organism evidence="2 3">
    <name type="scientific">Paraburkholderia rhynchosiae</name>
    <dbReference type="NCBI Taxonomy" id="487049"/>
    <lineage>
        <taxon>Bacteria</taxon>
        <taxon>Pseudomonadati</taxon>
        <taxon>Pseudomonadota</taxon>
        <taxon>Betaproteobacteria</taxon>
        <taxon>Burkholderiales</taxon>
        <taxon>Burkholderiaceae</taxon>
        <taxon>Paraburkholderia</taxon>
    </lineage>
</organism>